<sequence>MSGRKLNKNYDILSFKVLKIEGKHAAKCCVCGNVIKNTAAARLQSHRNVCKLDRGNGNQSNNQMSHVSIYENTGSDTGFTPTVNPQNTTNGSYEVMEDGSLAIVTGTSPENMLDGIIENSLDTDAALLELEENNGVAIQGTHSIVENMMLSTTDTESSNLTNLSTPTSSSTSYTSTNKRNLFATSQARPAKKSKKITDHMDILQEYEEEKISTALAKFIFGCNLPFTVVESPLFKNFIKTIRPAYLDKIPGRKKLCTSLLNKCYEDCIEISRKKVETESVILCDGWKNSSTNSKTVVTMLHSADGKNAFLDAWDLTTESETGEKLAEIITESKKIAKEKYDVDAYGIVSDNASAMIKMGSLLKHNMWHSTCSSHTGNLLAKDVLDKKLVDNVVIVLKEFKQPDLEKMIVDKGGRRIKLPAETRWCSYRDSFESLLENLVYMKQVAAVTKKKIKPKVKELIFNDEFVDEIQQNIEIYEPICNLINVCQKSDTSVADAVHLWLNLNLPDNLKEKLKHRQQMALNVYALTAYYLHPKYENSKLTSEHTGIITQFLLRKLCNQGIEEWDKFNTKSEKGVEKPLVFWRVVKLECPILAKMALRLLKMPASSAQIERLFSNWGHIHSLIRNRLTFTNSKKLVHIYVSLKGEYPDKNSYDLDEEEIVDMDGESTTI</sequence>
<evidence type="ECO:0000259" key="8">
    <source>
        <dbReference type="Pfam" id="PF05699"/>
    </source>
</evidence>
<evidence type="ECO:0000259" key="7">
    <source>
        <dbReference type="Pfam" id="PF04937"/>
    </source>
</evidence>
<name>A0ABM5KFV7_DIAVI</name>
<dbReference type="Pfam" id="PF04937">
    <property type="entry name" value="DUF659"/>
    <property type="match status" value="1"/>
</dbReference>
<protein>
    <recommendedName>
        <fullName evidence="11">DUF659 domain-containing protein</fullName>
    </recommendedName>
</protein>
<proteinExistence type="predicted"/>
<organism evidence="9 10">
    <name type="scientific">Diabrotica virgifera virgifera</name>
    <name type="common">western corn rootworm</name>
    <dbReference type="NCBI Taxonomy" id="50390"/>
    <lineage>
        <taxon>Eukaryota</taxon>
        <taxon>Metazoa</taxon>
        <taxon>Ecdysozoa</taxon>
        <taxon>Arthropoda</taxon>
        <taxon>Hexapoda</taxon>
        <taxon>Insecta</taxon>
        <taxon>Pterygota</taxon>
        <taxon>Neoptera</taxon>
        <taxon>Endopterygota</taxon>
        <taxon>Coleoptera</taxon>
        <taxon>Polyphaga</taxon>
        <taxon>Cucujiformia</taxon>
        <taxon>Chrysomeloidea</taxon>
        <taxon>Chrysomelidae</taxon>
        <taxon>Galerucinae</taxon>
        <taxon>Diabroticina</taxon>
        <taxon>Diabroticites</taxon>
        <taxon>Diabrotica</taxon>
    </lineage>
</organism>
<dbReference type="Pfam" id="PF05699">
    <property type="entry name" value="Dimer_Tnp_hAT"/>
    <property type="match status" value="1"/>
</dbReference>
<keyword evidence="3" id="KW-0863">Zinc-finger</keyword>
<comment type="subcellular location">
    <subcellularLocation>
        <location evidence="1">Nucleus</location>
    </subcellularLocation>
</comment>
<evidence type="ECO:0000256" key="2">
    <source>
        <dbReference type="ARBA" id="ARBA00022723"/>
    </source>
</evidence>
<accession>A0ABM5KFV7</accession>
<dbReference type="SUPFAM" id="SSF53098">
    <property type="entry name" value="Ribonuclease H-like"/>
    <property type="match status" value="1"/>
</dbReference>
<keyword evidence="5" id="KW-0539">Nucleus</keyword>
<dbReference type="Proteomes" id="UP001652700">
    <property type="component" value="Unplaced"/>
</dbReference>
<dbReference type="InterPro" id="IPR008906">
    <property type="entry name" value="HATC_C_dom"/>
</dbReference>
<dbReference type="EnsemblMetazoa" id="XM_050653081.1">
    <property type="protein sequence ID" value="XP_050509038.1"/>
    <property type="gene ID" value="LOC126886219"/>
</dbReference>
<feature type="domain" description="DUF659" evidence="7">
    <location>
        <begin position="251"/>
        <end position="394"/>
    </location>
</feature>
<evidence type="ECO:0000313" key="10">
    <source>
        <dbReference type="Proteomes" id="UP001652700"/>
    </source>
</evidence>
<dbReference type="InterPro" id="IPR012337">
    <property type="entry name" value="RNaseH-like_sf"/>
</dbReference>
<feature type="domain" description="HAT C-terminal dimerisation" evidence="8">
    <location>
        <begin position="575"/>
        <end position="638"/>
    </location>
</feature>
<keyword evidence="10" id="KW-1185">Reference proteome</keyword>
<dbReference type="RefSeq" id="XP_050509038.1">
    <property type="nucleotide sequence ID" value="XM_050653081.1"/>
</dbReference>
<evidence type="ECO:0008006" key="11">
    <source>
        <dbReference type="Google" id="ProtNLM"/>
    </source>
</evidence>
<dbReference type="PANTHER" id="PTHR46481:SF10">
    <property type="entry name" value="ZINC FINGER BED DOMAIN-CONTAINING PROTEIN 39"/>
    <property type="match status" value="1"/>
</dbReference>
<evidence type="ECO:0000256" key="5">
    <source>
        <dbReference type="ARBA" id="ARBA00023242"/>
    </source>
</evidence>
<feature type="region of interest" description="Disordered" evidence="6">
    <location>
        <begin position="155"/>
        <end position="176"/>
    </location>
</feature>
<evidence type="ECO:0000313" key="9">
    <source>
        <dbReference type="EnsemblMetazoa" id="XP_050509038.1"/>
    </source>
</evidence>
<evidence type="ECO:0000256" key="4">
    <source>
        <dbReference type="ARBA" id="ARBA00022833"/>
    </source>
</evidence>
<dbReference type="InterPro" id="IPR007021">
    <property type="entry name" value="DUF659"/>
</dbReference>
<evidence type="ECO:0000256" key="1">
    <source>
        <dbReference type="ARBA" id="ARBA00004123"/>
    </source>
</evidence>
<keyword evidence="4" id="KW-0862">Zinc</keyword>
<evidence type="ECO:0000256" key="3">
    <source>
        <dbReference type="ARBA" id="ARBA00022771"/>
    </source>
</evidence>
<dbReference type="PANTHER" id="PTHR46481">
    <property type="entry name" value="ZINC FINGER BED DOMAIN-CONTAINING PROTEIN 4"/>
    <property type="match status" value="1"/>
</dbReference>
<dbReference type="GeneID" id="126886219"/>
<reference evidence="9" key="1">
    <citation type="submission" date="2025-05" db="UniProtKB">
        <authorList>
            <consortium name="EnsemblMetazoa"/>
        </authorList>
    </citation>
    <scope>IDENTIFICATION</scope>
</reference>
<keyword evidence="2" id="KW-0479">Metal-binding</keyword>
<dbReference type="InterPro" id="IPR052035">
    <property type="entry name" value="ZnF_BED_domain_contain"/>
</dbReference>
<evidence type="ECO:0000256" key="6">
    <source>
        <dbReference type="SAM" id="MobiDB-lite"/>
    </source>
</evidence>